<dbReference type="EMBL" id="JAPUUL010000430">
    <property type="protein sequence ID" value="KAJ8130759.1"/>
    <property type="molecule type" value="Genomic_DNA"/>
</dbReference>
<proteinExistence type="predicted"/>
<comment type="caution">
    <text evidence="1">The sequence shown here is derived from an EMBL/GenBank/DDBJ whole genome shotgun (WGS) entry which is preliminary data.</text>
</comment>
<keyword evidence="2" id="KW-1185">Reference proteome</keyword>
<sequence length="256" mass="29784">MKRLAVATKEDDLNMFKTGSTEAHVTVYAEDMINNHVMRELGVARRDFLSKQRPLIARFRFAIPPATVVDKTIQKYQNFTRDLMAWRIWLLDYQNIGDIAAIIEFADKELRAGVPARLGLRLRHIMRKLTEITSSRHMDEVVLQRTRLFAIVKELRDVENRYADKQNRQNQIREQRRAQGIEEAEQSVKAERDFPSSRLRKVEMNLMLAEVLSLQLVVRKALLMTPIIERTTLTKIRKLGFNPRFTALPGGEPDID</sequence>
<protein>
    <submittedName>
        <fullName evidence="1">Uncharacterized protein</fullName>
    </submittedName>
</protein>
<dbReference type="Proteomes" id="UP001153332">
    <property type="component" value="Unassembled WGS sequence"/>
</dbReference>
<evidence type="ECO:0000313" key="2">
    <source>
        <dbReference type="Proteomes" id="UP001153332"/>
    </source>
</evidence>
<accession>A0ACC2JTC0</accession>
<name>A0ACC2JTC0_9PEZI</name>
<evidence type="ECO:0000313" key="1">
    <source>
        <dbReference type="EMBL" id="KAJ8130759.1"/>
    </source>
</evidence>
<organism evidence="1 2">
    <name type="scientific">Lasiodiplodia mahajangana</name>
    <dbReference type="NCBI Taxonomy" id="1108764"/>
    <lineage>
        <taxon>Eukaryota</taxon>
        <taxon>Fungi</taxon>
        <taxon>Dikarya</taxon>
        <taxon>Ascomycota</taxon>
        <taxon>Pezizomycotina</taxon>
        <taxon>Dothideomycetes</taxon>
        <taxon>Dothideomycetes incertae sedis</taxon>
        <taxon>Botryosphaeriales</taxon>
        <taxon>Botryosphaeriaceae</taxon>
        <taxon>Lasiodiplodia</taxon>
    </lineage>
</organism>
<reference evidence="1" key="1">
    <citation type="submission" date="2022-12" db="EMBL/GenBank/DDBJ databases">
        <title>Genome Sequence of Lasiodiplodia mahajangana.</title>
        <authorList>
            <person name="Buettner E."/>
        </authorList>
    </citation>
    <scope>NUCLEOTIDE SEQUENCE</scope>
    <source>
        <strain evidence="1">VT137</strain>
    </source>
</reference>
<gene>
    <name evidence="1" type="ORF">O1611_g2868</name>
</gene>